<proteinExistence type="predicted"/>
<accession>A0A0G1PAR8</accession>
<dbReference type="EMBL" id="LCKS01000013">
    <property type="protein sequence ID" value="KKU02483.1"/>
    <property type="molecule type" value="Genomic_DNA"/>
</dbReference>
<name>A0A0G1PAR8_9BACT</name>
<gene>
    <name evidence="1" type="ORF">UX05_C0013G0006</name>
</gene>
<comment type="caution">
    <text evidence="1">The sequence shown here is derived from an EMBL/GenBank/DDBJ whole genome shotgun (WGS) entry which is preliminary data.</text>
</comment>
<reference evidence="1 2" key="1">
    <citation type="journal article" date="2015" name="Nature">
        <title>rRNA introns, odd ribosomes, and small enigmatic genomes across a large radiation of phyla.</title>
        <authorList>
            <person name="Brown C.T."/>
            <person name="Hug L.A."/>
            <person name="Thomas B.C."/>
            <person name="Sharon I."/>
            <person name="Castelle C.J."/>
            <person name="Singh A."/>
            <person name="Wilkins M.J."/>
            <person name="Williams K.H."/>
            <person name="Banfield J.F."/>
        </authorList>
    </citation>
    <scope>NUCLEOTIDE SEQUENCE [LARGE SCALE GENOMIC DNA]</scope>
</reference>
<evidence type="ECO:0000313" key="2">
    <source>
        <dbReference type="Proteomes" id="UP000034264"/>
    </source>
</evidence>
<protein>
    <submittedName>
        <fullName evidence="1">Uncharacterized protein</fullName>
    </submittedName>
</protein>
<evidence type="ECO:0000313" key="1">
    <source>
        <dbReference type="EMBL" id="KKU02483.1"/>
    </source>
</evidence>
<organism evidence="1 2">
    <name type="scientific">Candidatus Amesbacteria bacterium GW2011_GWC2_45_19</name>
    <dbReference type="NCBI Taxonomy" id="1618366"/>
    <lineage>
        <taxon>Bacteria</taxon>
        <taxon>Candidatus Amesiibacteriota</taxon>
    </lineage>
</organism>
<sequence>MSISGKRVILGFSFERRGLSKLGEKEVGTQRKKFYTKSNGRVSWCNFAFCLGYNGTMICEGIELDDGDAGLGNPV</sequence>
<dbReference type="Proteomes" id="UP000034264">
    <property type="component" value="Unassembled WGS sequence"/>
</dbReference>
<dbReference type="AlphaFoldDB" id="A0A0G1PAR8"/>